<name>A0A2S7WFY6_9FLAO</name>
<dbReference type="EMBL" id="MSCM01000002">
    <property type="protein sequence ID" value="PQJ76529.1"/>
    <property type="molecule type" value="Genomic_DNA"/>
</dbReference>
<evidence type="ECO:0000256" key="1">
    <source>
        <dbReference type="SAM" id="Phobius"/>
    </source>
</evidence>
<protein>
    <recommendedName>
        <fullName evidence="4">Prepilin-type N-terminal cleavage/methylation domain-containing protein</fullName>
    </recommendedName>
</protein>
<keyword evidence="3" id="KW-1185">Reference proteome</keyword>
<evidence type="ECO:0000313" key="2">
    <source>
        <dbReference type="EMBL" id="PQJ76529.1"/>
    </source>
</evidence>
<dbReference type="NCBIfam" id="TIGR02532">
    <property type="entry name" value="IV_pilin_GFxxxE"/>
    <property type="match status" value="1"/>
</dbReference>
<reference evidence="2 3" key="1">
    <citation type="submission" date="2016-12" db="EMBL/GenBank/DDBJ databases">
        <title>Trade-off between light-utilization and light-protection in marine flavobacteria.</title>
        <authorList>
            <person name="Kumagai Y."/>
            <person name="Yoshizawa S."/>
            <person name="Kogure K."/>
            <person name="Iwasaki W."/>
        </authorList>
    </citation>
    <scope>NUCLEOTIDE SEQUENCE [LARGE SCALE GENOMIC DNA]</scope>
    <source>
        <strain evidence="2 3">ATCC 43844</strain>
    </source>
</reference>
<dbReference type="RefSeq" id="WP_105021839.1">
    <property type="nucleotide sequence ID" value="NZ_MSCM01000002.1"/>
</dbReference>
<dbReference type="OrthoDB" id="10917at52959"/>
<keyword evidence="1" id="KW-0472">Membrane</keyword>
<accession>A0A2S7WFY6</accession>
<gene>
    <name evidence="2" type="ORF">BTO16_11530</name>
</gene>
<keyword evidence="1" id="KW-1133">Transmembrane helix</keyword>
<feature type="transmembrane region" description="Helical" evidence="1">
    <location>
        <begin position="12"/>
        <end position="35"/>
    </location>
</feature>
<dbReference type="Pfam" id="PF07963">
    <property type="entry name" value="N_methyl"/>
    <property type="match status" value="1"/>
</dbReference>
<dbReference type="InterPro" id="IPR012902">
    <property type="entry name" value="N_methyl_site"/>
</dbReference>
<organism evidence="2 3">
    <name type="scientific">Polaribacter glomeratus</name>
    <dbReference type="NCBI Taxonomy" id="102"/>
    <lineage>
        <taxon>Bacteria</taxon>
        <taxon>Pseudomonadati</taxon>
        <taxon>Bacteroidota</taxon>
        <taxon>Flavobacteriia</taxon>
        <taxon>Flavobacteriales</taxon>
        <taxon>Flavobacteriaceae</taxon>
    </lineage>
</organism>
<proteinExistence type="predicted"/>
<evidence type="ECO:0000313" key="3">
    <source>
        <dbReference type="Proteomes" id="UP000239068"/>
    </source>
</evidence>
<sequence>MKNKKLKAFTLAEMLVVLVVASIVIAMGFLVLNMVRKQVVVIQRNYQKKQEVQLFKAMLIRDFNSHKAFYHKNQNRLLLKNTKDSIAYVFSEKAIIREKDTFKLEVINKKIYLDGIQKEQNDIDAIEINLSENYGGKQLFIQQTKDAAYYMNDKQ</sequence>
<dbReference type="AlphaFoldDB" id="A0A2S7WFY6"/>
<comment type="caution">
    <text evidence="2">The sequence shown here is derived from an EMBL/GenBank/DDBJ whole genome shotgun (WGS) entry which is preliminary data.</text>
</comment>
<keyword evidence="1" id="KW-0812">Transmembrane</keyword>
<evidence type="ECO:0008006" key="4">
    <source>
        <dbReference type="Google" id="ProtNLM"/>
    </source>
</evidence>
<dbReference type="Proteomes" id="UP000239068">
    <property type="component" value="Unassembled WGS sequence"/>
</dbReference>